<feature type="transmembrane region" description="Helical" evidence="1">
    <location>
        <begin position="66"/>
        <end position="87"/>
    </location>
</feature>
<feature type="transmembrane region" description="Helical" evidence="1">
    <location>
        <begin position="114"/>
        <end position="131"/>
    </location>
</feature>
<feature type="transmembrane region" description="Helical" evidence="1">
    <location>
        <begin position="38"/>
        <end position="60"/>
    </location>
</feature>
<dbReference type="AlphaFoldDB" id="A0A1H0XNV8"/>
<keyword evidence="1" id="KW-1133">Transmembrane helix</keyword>
<sequence>MKKSKGPLWPRFIKRFYGINGALDEYREQEVNRIGNKLFILLFLFEFISTALTFLLSTVWKKSAEFFLYCNAFFIIFILPMVLMTMLTNRDLQGPFEVPRDKLEIERQKAKKKGWLSGVVFTIFMLVFNMFSKWQEGENPFEILFNPLFLSILIFSGFIFGAVMGSMAASQLTLKRISTLFIRVLIF</sequence>
<dbReference type="EMBL" id="FNKE01000001">
    <property type="protein sequence ID" value="SDQ04618.1"/>
    <property type="molecule type" value="Genomic_DNA"/>
</dbReference>
<evidence type="ECO:0008006" key="4">
    <source>
        <dbReference type="Google" id="ProtNLM"/>
    </source>
</evidence>
<evidence type="ECO:0000313" key="2">
    <source>
        <dbReference type="EMBL" id="SDQ04618.1"/>
    </source>
</evidence>
<dbReference type="RefSeq" id="WP_074559487.1">
    <property type="nucleotide sequence ID" value="NZ_FNKE01000001.1"/>
</dbReference>
<evidence type="ECO:0000313" key="3">
    <source>
        <dbReference type="Proteomes" id="UP000182870"/>
    </source>
</evidence>
<dbReference type="Proteomes" id="UP000182870">
    <property type="component" value="Unassembled WGS sequence"/>
</dbReference>
<keyword evidence="1" id="KW-0812">Transmembrane</keyword>
<organism evidence="2 3">
    <name type="scientific">Streptococcus equinus</name>
    <name type="common">Streptococcus bovis</name>
    <dbReference type="NCBI Taxonomy" id="1335"/>
    <lineage>
        <taxon>Bacteria</taxon>
        <taxon>Bacillati</taxon>
        <taxon>Bacillota</taxon>
        <taxon>Bacilli</taxon>
        <taxon>Lactobacillales</taxon>
        <taxon>Streptococcaceae</taxon>
        <taxon>Streptococcus</taxon>
    </lineage>
</organism>
<dbReference type="OrthoDB" id="2142440at2"/>
<dbReference type="Pfam" id="PF11683">
    <property type="entry name" value="DUF3278"/>
    <property type="match status" value="1"/>
</dbReference>
<accession>A0A1H0XNV8</accession>
<evidence type="ECO:0000256" key="1">
    <source>
        <dbReference type="SAM" id="Phobius"/>
    </source>
</evidence>
<keyword evidence="1" id="KW-0472">Membrane</keyword>
<reference evidence="2 3" key="1">
    <citation type="submission" date="2016-10" db="EMBL/GenBank/DDBJ databases">
        <authorList>
            <person name="de Groot N.N."/>
        </authorList>
    </citation>
    <scope>NUCLEOTIDE SEQUENCE [LARGE SCALE GENOMIC DNA]</scope>
    <source>
        <strain evidence="2 3">Sb05</strain>
    </source>
</reference>
<gene>
    <name evidence="2" type="ORF">SAMN05216392_0065</name>
</gene>
<name>A0A1H0XNV8_STREI</name>
<protein>
    <recommendedName>
        <fullName evidence="4">DUF3278 domain-containing protein</fullName>
    </recommendedName>
</protein>
<proteinExistence type="predicted"/>
<dbReference type="InterPro" id="IPR021697">
    <property type="entry name" value="DUF3278"/>
</dbReference>
<feature type="transmembrane region" description="Helical" evidence="1">
    <location>
        <begin position="143"/>
        <end position="169"/>
    </location>
</feature>